<evidence type="ECO:0000313" key="2">
    <source>
        <dbReference type="EMBL" id="KAK2108999.1"/>
    </source>
</evidence>
<reference evidence="2 3" key="1">
    <citation type="submission" date="2023-05" db="EMBL/GenBank/DDBJ databases">
        <title>B98-5 Cell Line De Novo Hybrid Assembly: An Optical Mapping Approach.</title>
        <authorList>
            <person name="Kananen K."/>
            <person name="Auerbach J.A."/>
            <person name="Kautto E."/>
            <person name="Blachly J.S."/>
        </authorList>
    </citation>
    <scope>NUCLEOTIDE SEQUENCE [LARGE SCALE GENOMIC DNA]</scope>
    <source>
        <strain evidence="2">B95-8</strain>
        <tissue evidence="2">Cell line</tissue>
    </source>
</reference>
<feature type="region of interest" description="Disordered" evidence="1">
    <location>
        <begin position="1"/>
        <end position="22"/>
    </location>
</feature>
<feature type="compositionally biased region" description="Basic and acidic residues" evidence="1">
    <location>
        <begin position="62"/>
        <end position="72"/>
    </location>
</feature>
<evidence type="ECO:0000313" key="3">
    <source>
        <dbReference type="Proteomes" id="UP001266305"/>
    </source>
</evidence>
<dbReference type="EMBL" id="JASSZA010000006">
    <property type="protein sequence ID" value="KAK2108999.1"/>
    <property type="molecule type" value="Genomic_DNA"/>
</dbReference>
<name>A0ABQ9VJF4_SAGOE</name>
<evidence type="ECO:0000256" key="1">
    <source>
        <dbReference type="SAM" id="MobiDB-lite"/>
    </source>
</evidence>
<sequence>MRKQKHGVPHTPSAVGQALRAAGCARPRLRKSECLACHLVDTTSKTAGGLAPVPSAHLTTVHLKEGRREADPSGKITQP</sequence>
<proteinExistence type="predicted"/>
<gene>
    <name evidence="2" type="ORF">P7K49_014164</name>
</gene>
<feature type="region of interest" description="Disordered" evidence="1">
    <location>
        <begin position="60"/>
        <end position="79"/>
    </location>
</feature>
<dbReference type="Proteomes" id="UP001266305">
    <property type="component" value="Unassembled WGS sequence"/>
</dbReference>
<feature type="non-terminal residue" evidence="2">
    <location>
        <position position="79"/>
    </location>
</feature>
<organism evidence="2 3">
    <name type="scientific">Saguinus oedipus</name>
    <name type="common">Cotton-top tamarin</name>
    <name type="synonym">Oedipomidas oedipus</name>
    <dbReference type="NCBI Taxonomy" id="9490"/>
    <lineage>
        <taxon>Eukaryota</taxon>
        <taxon>Metazoa</taxon>
        <taxon>Chordata</taxon>
        <taxon>Craniata</taxon>
        <taxon>Vertebrata</taxon>
        <taxon>Euteleostomi</taxon>
        <taxon>Mammalia</taxon>
        <taxon>Eutheria</taxon>
        <taxon>Euarchontoglires</taxon>
        <taxon>Primates</taxon>
        <taxon>Haplorrhini</taxon>
        <taxon>Platyrrhini</taxon>
        <taxon>Cebidae</taxon>
        <taxon>Callitrichinae</taxon>
        <taxon>Saguinus</taxon>
    </lineage>
</organism>
<comment type="caution">
    <text evidence="2">The sequence shown here is derived from an EMBL/GenBank/DDBJ whole genome shotgun (WGS) entry which is preliminary data.</text>
</comment>
<keyword evidence="3" id="KW-1185">Reference proteome</keyword>
<accession>A0ABQ9VJF4</accession>
<evidence type="ECO:0008006" key="4">
    <source>
        <dbReference type="Google" id="ProtNLM"/>
    </source>
</evidence>
<protein>
    <recommendedName>
        <fullName evidence="4">Cytochrome c domain-containing protein</fullName>
    </recommendedName>
</protein>